<sequence>FQLILALKAGDIIMIIKTIVVQCDLLAQIFAYSYVGEYLKYQIEEVAHAIYCSNWYSLSFKLMRNTLFVMVRSQEPIQLAAGNVLAVNMETFMSIVKTSLSYLSVLRVMVET</sequence>
<evidence type="ECO:0000256" key="9">
    <source>
        <dbReference type="ARBA" id="ARBA00023224"/>
    </source>
</evidence>
<feature type="non-terminal residue" evidence="11">
    <location>
        <position position="1"/>
    </location>
</feature>
<protein>
    <submittedName>
        <fullName evidence="11">Odorant receptor 49b-like</fullName>
    </submittedName>
</protein>
<dbReference type="OrthoDB" id="8185860at2759"/>
<keyword evidence="2" id="KW-1003">Cell membrane</keyword>
<keyword evidence="4" id="KW-0812">Transmembrane</keyword>
<dbReference type="KEGG" id="dqu:106745318"/>
<keyword evidence="5" id="KW-0552">Olfaction</keyword>
<reference evidence="11" key="1">
    <citation type="submission" date="2025-08" db="UniProtKB">
        <authorList>
            <consortium name="RefSeq"/>
        </authorList>
    </citation>
    <scope>IDENTIFICATION</scope>
</reference>
<dbReference type="InterPro" id="IPR004117">
    <property type="entry name" value="7tm6_olfct_rcpt"/>
</dbReference>
<proteinExistence type="predicted"/>
<dbReference type="RefSeq" id="XP_014476304.1">
    <property type="nucleotide sequence ID" value="XM_014620818.1"/>
</dbReference>
<keyword evidence="10" id="KW-1185">Reference proteome</keyword>
<evidence type="ECO:0000256" key="7">
    <source>
        <dbReference type="ARBA" id="ARBA00023136"/>
    </source>
</evidence>
<evidence type="ECO:0000313" key="11">
    <source>
        <dbReference type="RefSeq" id="XP_014476304.1"/>
    </source>
</evidence>
<evidence type="ECO:0000256" key="4">
    <source>
        <dbReference type="ARBA" id="ARBA00022692"/>
    </source>
</evidence>
<dbReference type="GO" id="GO:0005886">
    <property type="term" value="C:plasma membrane"/>
    <property type="evidence" value="ECO:0007669"/>
    <property type="project" value="UniProtKB-SubCell"/>
</dbReference>
<dbReference type="PANTHER" id="PTHR21137">
    <property type="entry name" value="ODORANT RECEPTOR"/>
    <property type="match status" value="1"/>
</dbReference>
<dbReference type="GO" id="GO:0005549">
    <property type="term" value="F:odorant binding"/>
    <property type="evidence" value="ECO:0007669"/>
    <property type="project" value="InterPro"/>
</dbReference>
<evidence type="ECO:0000256" key="3">
    <source>
        <dbReference type="ARBA" id="ARBA00022606"/>
    </source>
</evidence>
<dbReference type="AlphaFoldDB" id="A0A6P3XEL2"/>
<organism evidence="10 11">
    <name type="scientific">Dinoponera quadriceps</name>
    <name type="common">South American ant</name>
    <dbReference type="NCBI Taxonomy" id="609295"/>
    <lineage>
        <taxon>Eukaryota</taxon>
        <taxon>Metazoa</taxon>
        <taxon>Ecdysozoa</taxon>
        <taxon>Arthropoda</taxon>
        <taxon>Hexapoda</taxon>
        <taxon>Insecta</taxon>
        <taxon>Pterygota</taxon>
        <taxon>Neoptera</taxon>
        <taxon>Endopterygota</taxon>
        <taxon>Hymenoptera</taxon>
        <taxon>Apocrita</taxon>
        <taxon>Aculeata</taxon>
        <taxon>Formicoidea</taxon>
        <taxon>Formicidae</taxon>
        <taxon>Ponerinae</taxon>
        <taxon>Ponerini</taxon>
        <taxon>Dinoponera</taxon>
    </lineage>
</organism>
<name>A0A6P3XEL2_DINQU</name>
<dbReference type="Pfam" id="PF02949">
    <property type="entry name" value="7tm_6"/>
    <property type="match status" value="1"/>
</dbReference>
<dbReference type="GO" id="GO:0004984">
    <property type="term" value="F:olfactory receptor activity"/>
    <property type="evidence" value="ECO:0007669"/>
    <property type="project" value="InterPro"/>
</dbReference>
<evidence type="ECO:0000256" key="2">
    <source>
        <dbReference type="ARBA" id="ARBA00022475"/>
    </source>
</evidence>
<keyword evidence="8" id="KW-0675">Receptor</keyword>
<evidence type="ECO:0000256" key="8">
    <source>
        <dbReference type="ARBA" id="ARBA00023170"/>
    </source>
</evidence>
<keyword evidence="9" id="KW-0807">Transducer</keyword>
<keyword evidence="3" id="KW-0716">Sensory transduction</keyword>
<dbReference type="Proteomes" id="UP000515204">
    <property type="component" value="Unplaced"/>
</dbReference>
<evidence type="ECO:0000256" key="5">
    <source>
        <dbReference type="ARBA" id="ARBA00022725"/>
    </source>
</evidence>
<accession>A0A6P3XEL2</accession>
<evidence type="ECO:0000313" key="10">
    <source>
        <dbReference type="Proteomes" id="UP000515204"/>
    </source>
</evidence>
<keyword evidence="7" id="KW-0472">Membrane</keyword>
<dbReference type="PANTHER" id="PTHR21137:SF35">
    <property type="entry name" value="ODORANT RECEPTOR 19A-RELATED"/>
    <property type="match status" value="1"/>
</dbReference>
<evidence type="ECO:0000256" key="6">
    <source>
        <dbReference type="ARBA" id="ARBA00022989"/>
    </source>
</evidence>
<keyword evidence="6" id="KW-1133">Transmembrane helix</keyword>
<comment type="subcellular location">
    <subcellularLocation>
        <location evidence="1">Cell membrane</location>
        <topology evidence="1">Multi-pass membrane protein</topology>
    </subcellularLocation>
</comment>
<gene>
    <name evidence="11" type="primary">LOC106745318</name>
</gene>
<dbReference type="GO" id="GO:0007165">
    <property type="term" value="P:signal transduction"/>
    <property type="evidence" value="ECO:0007669"/>
    <property type="project" value="UniProtKB-KW"/>
</dbReference>
<evidence type="ECO:0000256" key="1">
    <source>
        <dbReference type="ARBA" id="ARBA00004651"/>
    </source>
</evidence>
<dbReference type="GeneID" id="106745318"/>